<feature type="transmembrane region" description="Helical" evidence="1">
    <location>
        <begin position="164"/>
        <end position="184"/>
    </location>
</feature>
<dbReference type="Proteomes" id="UP000267159">
    <property type="component" value="Unassembled WGS sequence"/>
</dbReference>
<dbReference type="RefSeq" id="WP_121767061.1">
    <property type="nucleotide sequence ID" value="NZ_CASTSG010000017.1"/>
</dbReference>
<comment type="caution">
    <text evidence="3">The sequence shown here is derived from an EMBL/GenBank/DDBJ whole genome shotgun (WGS) entry which is preliminary data.</text>
</comment>
<feature type="transmembrane region" description="Helical" evidence="1">
    <location>
        <begin position="137"/>
        <end position="155"/>
    </location>
</feature>
<feature type="transmembrane region" description="Helical" evidence="1">
    <location>
        <begin position="196"/>
        <end position="217"/>
    </location>
</feature>
<sequence length="351" mass="40615">MSTITFGRDKTQILKGIALLLMLIHHTSNPSYWSERGTSLYSYFEHQVASTKMCVYIFAFLVGYGFFCSKNKTLKYSLKRILLLIVPFWTMLFCMFVPAAYASGEFYDVLDCNAIGSKNGIVELFYNMFGFVETLNWYSWFVGFYCFSMLLMPALHKFFQKFQCFGWLIAIIVFYILAVGIHSIRDWDTMPIVHMMFITCTLIPLIIVGYMCAMWNVQGKIPTWFEGREHIPLALLTIAAVLVVNALKIQTAGFCIQAFYTPLLIFAVVGIFNSVNVKWLSKGLMQVGDLSMYMWFFHAIFFTESVNLYTKRLVFIPIHSYLYTLFMTFVLTYIGSWIIKKIISPILNVIK</sequence>
<feature type="domain" description="Acyltransferase 3" evidence="2">
    <location>
        <begin position="13"/>
        <end position="339"/>
    </location>
</feature>
<feature type="transmembrane region" description="Helical" evidence="1">
    <location>
        <begin position="81"/>
        <end position="101"/>
    </location>
</feature>
<dbReference type="STRING" id="1235814.GCA_000613385_00795"/>
<keyword evidence="1" id="KW-1133">Transmembrane helix</keyword>
<feature type="transmembrane region" description="Helical" evidence="1">
    <location>
        <begin position="321"/>
        <end position="339"/>
    </location>
</feature>
<evidence type="ECO:0000313" key="4">
    <source>
        <dbReference type="Proteomes" id="UP000267159"/>
    </source>
</evidence>
<feature type="transmembrane region" description="Helical" evidence="1">
    <location>
        <begin position="259"/>
        <end position="280"/>
    </location>
</feature>
<reference evidence="3 4" key="1">
    <citation type="submission" date="2018-09" db="EMBL/GenBank/DDBJ databases">
        <title>Murine metabolic-syndrome-specific gut microbial biobank.</title>
        <authorList>
            <person name="Liu C."/>
        </authorList>
    </citation>
    <scope>NUCLEOTIDE SEQUENCE [LARGE SCALE GENOMIC DNA]</scope>
    <source>
        <strain evidence="3 4">0.1X-D8-26</strain>
    </source>
</reference>
<keyword evidence="1" id="KW-0472">Membrane</keyword>
<organism evidence="3 4">
    <name type="scientific">Bacteroides acidifaciens</name>
    <dbReference type="NCBI Taxonomy" id="85831"/>
    <lineage>
        <taxon>Bacteria</taxon>
        <taxon>Pseudomonadati</taxon>
        <taxon>Bacteroidota</taxon>
        <taxon>Bacteroidia</taxon>
        <taxon>Bacteroidales</taxon>
        <taxon>Bacteroidaceae</taxon>
        <taxon>Bacteroides</taxon>
    </lineage>
</organism>
<feature type="transmembrane region" description="Helical" evidence="1">
    <location>
        <begin position="12"/>
        <end position="28"/>
    </location>
</feature>
<accession>A0A3L7Z2L4</accession>
<evidence type="ECO:0000259" key="2">
    <source>
        <dbReference type="Pfam" id="PF01757"/>
    </source>
</evidence>
<dbReference type="InterPro" id="IPR002656">
    <property type="entry name" value="Acyl_transf_3_dom"/>
</dbReference>
<dbReference type="AlphaFoldDB" id="A0A3L7Z2L4"/>
<evidence type="ECO:0000256" key="1">
    <source>
        <dbReference type="SAM" id="Phobius"/>
    </source>
</evidence>
<protein>
    <recommendedName>
        <fullName evidence="2">Acyltransferase 3 domain-containing protein</fullName>
    </recommendedName>
</protein>
<evidence type="ECO:0000313" key="3">
    <source>
        <dbReference type="EMBL" id="RLT80082.1"/>
    </source>
</evidence>
<gene>
    <name evidence="3" type="ORF">D7Y07_10025</name>
</gene>
<keyword evidence="1" id="KW-0812">Transmembrane</keyword>
<feature type="transmembrane region" description="Helical" evidence="1">
    <location>
        <begin position="229"/>
        <end position="247"/>
    </location>
</feature>
<dbReference type="EMBL" id="RAZM01000027">
    <property type="protein sequence ID" value="RLT80082.1"/>
    <property type="molecule type" value="Genomic_DNA"/>
</dbReference>
<dbReference type="GO" id="GO:0016747">
    <property type="term" value="F:acyltransferase activity, transferring groups other than amino-acyl groups"/>
    <property type="evidence" value="ECO:0007669"/>
    <property type="project" value="InterPro"/>
</dbReference>
<feature type="transmembrane region" description="Helical" evidence="1">
    <location>
        <begin position="48"/>
        <end position="69"/>
    </location>
</feature>
<proteinExistence type="predicted"/>
<name>A0A3L7Z2L4_9BACE</name>
<dbReference type="Pfam" id="PF01757">
    <property type="entry name" value="Acyl_transf_3"/>
    <property type="match status" value="1"/>
</dbReference>